<dbReference type="EnsemblMetazoa" id="XM_031929430">
    <property type="protein sequence ID" value="XP_031785290"/>
    <property type="gene ID" value="LOC100114326"/>
</dbReference>
<feature type="signal peptide" evidence="2">
    <location>
        <begin position="1"/>
        <end position="26"/>
    </location>
</feature>
<feature type="region of interest" description="Disordered" evidence="1">
    <location>
        <begin position="502"/>
        <end position="531"/>
    </location>
</feature>
<feature type="domain" description="DUF7042" evidence="3">
    <location>
        <begin position="132"/>
        <end position="292"/>
    </location>
</feature>
<evidence type="ECO:0000259" key="5">
    <source>
        <dbReference type="Pfam" id="PF23071"/>
    </source>
</evidence>
<sequence>MPASRGAVALLRAALLILIIAGSARAYSSRTPECTFPSRWEGMWFQSGVRQSILISKNILSSKGTCLQNEGDKFLLVNEKSCYRCVVIHEKHSNVLQYKETYCHSRNTLAALCSYITGDALLFSMFREEATSVPCPFHAPMTFTYNRGHGRCFSPQSNVETCTDESKLLFKYQACPDVPASESTVEELECLATWKEGSNRYLVGRLHNGHSLSNEDRYRCFVYERRGQNVAGLNRAAAAALGIASVLDHEMSAAGPNVEGSPEVYKVAQSGDATCNGLFSPLEGSRTMTLTKASSPGKCWFPTWLTGKTSMTWHTLDLTRSYTFHMSNASLHTVRSNGSARSSESQDFLNLPGQDEHNVKILCNSVKAAGTEQNIFMIVAHFTVGCQNGYMCMAFYKRDGHVVELQTGSTVSRAEEACSSPHYQQHSIPYVTLVTSSPEPRQCPYLGKFTVTGVNGASHAQQKSPGRNKGYKSDRVRHGQERKLEFDVEKRRGNNQYLVRDQLQQQQQQHRRVRSEGNARLHSRDPEEEAEEQLMEEELWARRSGKPRLREEAQAFFKSKFRKKRQSKLEDFQLDKDDLTHQASPIWTRDSREDDSNLEEMSDADYFGEYIDEAPVEPPKKKRVYPTFLTYSDLVRLKREIEEDEDDVESDDDYEVYDEEDEEEARRRRRRRKKRDAMEEDEQRPRCNSDITTLTVGCSTADRMEFQSECVDDDAVTAYSCHGRWFDAEGTQFVIATPLATRRAQAAWSGPDGSRAQPYRNSRRLCFMYRESGGVVSLTASPVACQRGVPPPPPLLAFNATSIGQCMDGASSLGNHSLHLILSVLVLILAMFR</sequence>
<dbReference type="InterPro" id="IPR055471">
    <property type="entry name" value="DUF7043"/>
</dbReference>
<dbReference type="PANTHER" id="PTHR22255">
    <property type="entry name" value="LP06548P"/>
    <property type="match status" value="1"/>
</dbReference>
<dbReference type="GeneID" id="100114326"/>
<evidence type="ECO:0000259" key="4">
    <source>
        <dbReference type="Pfam" id="PF23070"/>
    </source>
</evidence>
<evidence type="ECO:0000313" key="6">
    <source>
        <dbReference type="EnsemblMetazoa" id="XP_031785290"/>
    </source>
</evidence>
<keyword evidence="2" id="KW-0732">Signal</keyword>
<protein>
    <submittedName>
        <fullName evidence="6">Uncharacterized protein</fullName>
    </submittedName>
</protein>
<organism evidence="6 7">
    <name type="scientific">Nasonia vitripennis</name>
    <name type="common">Parasitic wasp</name>
    <dbReference type="NCBI Taxonomy" id="7425"/>
    <lineage>
        <taxon>Eukaryota</taxon>
        <taxon>Metazoa</taxon>
        <taxon>Ecdysozoa</taxon>
        <taxon>Arthropoda</taxon>
        <taxon>Hexapoda</taxon>
        <taxon>Insecta</taxon>
        <taxon>Pterygota</taxon>
        <taxon>Neoptera</taxon>
        <taxon>Endopterygota</taxon>
        <taxon>Hymenoptera</taxon>
        <taxon>Apocrita</taxon>
        <taxon>Proctotrupomorpha</taxon>
        <taxon>Chalcidoidea</taxon>
        <taxon>Pteromalidae</taxon>
        <taxon>Pteromalinae</taxon>
        <taxon>Nasonia</taxon>
    </lineage>
</organism>
<feature type="compositionally biased region" description="Basic and acidic residues" evidence="1">
    <location>
        <begin position="514"/>
        <end position="525"/>
    </location>
</feature>
<dbReference type="AlphaFoldDB" id="A0A7M7QC29"/>
<feature type="compositionally biased region" description="Polar residues" evidence="1">
    <location>
        <begin position="456"/>
        <end position="465"/>
    </location>
</feature>
<reference evidence="6" key="1">
    <citation type="submission" date="2021-01" db="UniProtKB">
        <authorList>
            <consortium name="EnsemblMetazoa"/>
        </authorList>
    </citation>
    <scope>IDENTIFICATION</scope>
</reference>
<dbReference type="InterPro" id="IPR055470">
    <property type="entry name" value="DUF7042"/>
</dbReference>
<feature type="region of interest" description="Disordered" evidence="1">
    <location>
        <begin position="642"/>
        <end position="686"/>
    </location>
</feature>
<feature type="region of interest" description="Disordered" evidence="1">
    <location>
        <begin position="456"/>
        <end position="481"/>
    </location>
</feature>
<dbReference type="Pfam" id="PF23071">
    <property type="entry name" value="DUF7044"/>
    <property type="match status" value="1"/>
</dbReference>
<dbReference type="RefSeq" id="XP_031785290.1">
    <property type="nucleotide sequence ID" value="XM_031929430.1"/>
</dbReference>
<name>A0A7M7QC29_NASVI</name>
<evidence type="ECO:0000256" key="2">
    <source>
        <dbReference type="SAM" id="SignalP"/>
    </source>
</evidence>
<feature type="chain" id="PRO_5036401772" evidence="2">
    <location>
        <begin position="27"/>
        <end position="833"/>
    </location>
</feature>
<accession>A0A7M7QC29</accession>
<keyword evidence="7" id="KW-1185">Reference proteome</keyword>
<dbReference type="InterPro" id="IPR055472">
    <property type="entry name" value="DUF7044"/>
</dbReference>
<dbReference type="Proteomes" id="UP000002358">
    <property type="component" value="Chromosome 1"/>
</dbReference>
<proteinExistence type="predicted"/>
<feature type="domain" description="DUF7044" evidence="5">
    <location>
        <begin position="33"/>
        <end position="114"/>
    </location>
</feature>
<feature type="compositionally biased region" description="Basic and acidic residues" evidence="1">
    <location>
        <begin position="471"/>
        <end position="481"/>
    </location>
</feature>
<dbReference type="GO" id="GO:0061909">
    <property type="term" value="P:autophagosome-lysosome fusion"/>
    <property type="evidence" value="ECO:0007669"/>
    <property type="project" value="TreeGrafter"/>
</dbReference>
<dbReference type="KEGG" id="nvi:100114326"/>
<evidence type="ECO:0000313" key="7">
    <source>
        <dbReference type="Proteomes" id="UP000002358"/>
    </source>
</evidence>
<dbReference type="PANTHER" id="PTHR22255:SF9">
    <property type="entry name" value="LP06548P"/>
    <property type="match status" value="1"/>
</dbReference>
<feature type="domain" description="DUF7043" evidence="4">
    <location>
        <begin position="297"/>
        <end position="427"/>
    </location>
</feature>
<evidence type="ECO:0000259" key="3">
    <source>
        <dbReference type="Pfam" id="PF23069"/>
    </source>
</evidence>
<dbReference type="OrthoDB" id="9979716at2759"/>
<feature type="compositionally biased region" description="Acidic residues" evidence="1">
    <location>
        <begin position="642"/>
        <end position="663"/>
    </location>
</feature>
<evidence type="ECO:0000256" key="1">
    <source>
        <dbReference type="SAM" id="MobiDB-lite"/>
    </source>
</evidence>
<dbReference type="RefSeq" id="XP_016841911.1">
    <property type="nucleotide sequence ID" value="XM_016986422.2"/>
</dbReference>
<dbReference type="Pfam" id="PF23070">
    <property type="entry name" value="DUF7043"/>
    <property type="match status" value="1"/>
</dbReference>
<dbReference type="Pfam" id="PF23069">
    <property type="entry name" value="DUF7042"/>
    <property type="match status" value="1"/>
</dbReference>
<dbReference type="EnsemblMetazoa" id="XM_016986422">
    <property type="protein sequence ID" value="XP_016841911"/>
    <property type="gene ID" value="LOC100114326"/>
</dbReference>